<protein>
    <submittedName>
        <fullName evidence="2">Pre-mRNA-splicing factor 38</fullName>
    </submittedName>
</protein>
<dbReference type="AlphaFoldDB" id="A0A7E4VZJ4"/>
<reference evidence="1" key="1">
    <citation type="journal article" date="2013" name="Genetics">
        <title>The draft genome and transcriptome of Panagrellus redivivus are shaped by the harsh demands of a free-living lifestyle.</title>
        <authorList>
            <person name="Srinivasan J."/>
            <person name="Dillman A.R."/>
            <person name="Macchietto M.G."/>
            <person name="Heikkinen L."/>
            <person name="Lakso M."/>
            <person name="Fracchia K.M."/>
            <person name="Antoshechkin I."/>
            <person name="Mortazavi A."/>
            <person name="Wong G."/>
            <person name="Sternberg P.W."/>
        </authorList>
    </citation>
    <scope>NUCLEOTIDE SEQUENCE [LARGE SCALE GENOMIC DNA]</scope>
    <source>
        <strain evidence="1">MT8872</strain>
    </source>
</reference>
<accession>A0A7E4VZJ4</accession>
<dbReference type="Proteomes" id="UP000492821">
    <property type="component" value="Unassembled WGS sequence"/>
</dbReference>
<name>A0A7E4VZJ4_PANRE</name>
<organism evidence="1 2">
    <name type="scientific">Panagrellus redivivus</name>
    <name type="common">Microworm</name>
    <dbReference type="NCBI Taxonomy" id="6233"/>
    <lineage>
        <taxon>Eukaryota</taxon>
        <taxon>Metazoa</taxon>
        <taxon>Ecdysozoa</taxon>
        <taxon>Nematoda</taxon>
        <taxon>Chromadorea</taxon>
        <taxon>Rhabditida</taxon>
        <taxon>Tylenchina</taxon>
        <taxon>Panagrolaimomorpha</taxon>
        <taxon>Panagrolaimoidea</taxon>
        <taxon>Panagrolaimidae</taxon>
        <taxon>Panagrellus</taxon>
    </lineage>
</organism>
<sequence>MLVSDCVGPSMALVCRQTALEGDVSETLDNFDSSSYGQCNNTEFRYRFLRLILYYNVLVFREAIEEFAQNDQGYHKGHVQSCDLRSLDGASGFGS</sequence>
<dbReference type="WBParaSite" id="Pan_g5408.t1">
    <property type="protein sequence ID" value="Pan_g5408.t1"/>
    <property type="gene ID" value="Pan_g5408"/>
</dbReference>
<evidence type="ECO:0000313" key="1">
    <source>
        <dbReference type="Proteomes" id="UP000492821"/>
    </source>
</evidence>
<evidence type="ECO:0000313" key="2">
    <source>
        <dbReference type="WBParaSite" id="Pan_g5408.t1"/>
    </source>
</evidence>
<proteinExistence type="predicted"/>
<keyword evidence="1" id="KW-1185">Reference proteome</keyword>
<reference evidence="2" key="2">
    <citation type="submission" date="2020-10" db="UniProtKB">
        <authorList>
            <consortium name="WormBaseParasite"/>
        </authorList>
    </citation>
    <scope>IDENTIFICATION</scope>
</reference>